<keyword evidence="1" id="KW-0812">Transmembrane</keyword>
<evidence type="ECO:0000313" key="2">
    <source>
        <dbReference type="EMBL" id="MPL64106.1"/>
    </source>
</evidence>
<comment type="caution">
    <text evidence="2">The sequence shown here is derived from an EMBL/GenBank/DDBJ whole genome shotgun (WGS) entry which is preliminary data.</text>
</comment>
<sequence>MKNFIYFFLGVISGIIVTFLFLYIITRDENTQNGEDNLIGLIKFEKEGDCIGNNKNLKILQVIKPNIALAELENDNYDYESTIFLIINNEGKYYYDNQKISIPKGKCTKQIGIYNYSTKIGLDKTVPAVIIK</sequence>
<organism evidence="2">
    <name type="scientific">bioreactor metagenome</name>
    <dbReference type="NCBI Taxonomy" id="1076179"/>
    <lineage>
        <taxon>unclassified sequences</taxon>
        <taxon>metagenomes</taxon>
        <taxon>ecological metagenomes</taxon>
    </lineage>
</organism>
<gene>
    <name evidence="2" type="ORF">SDC9_09757</name>
</gene>
<protein>
    <submittedName>
        <fullName evidence="2">Uncharacterized protein</fullName>
    </submittedName>
</protein>
<evidence type="ECO:0000256" key="1">
    <source>
        <dbReference type="SAM" id="Phobius"/>
    </source>
</evidence>
<name>A0A644TB16_9ZZZZ</name>
<dbReference type="AlphaFoldDB" id="A0A644TB16"/>
<feature type="transmembrane region" description="Helical" evidence="1">
    <location>
        <begin position="6"/>
        <end position="25"/>
    </location>
</feature>
<accession>A0A644TB16</accession>
<dbReference type="EMBL" id="VSSQ01000023">
    <property type="protein sequence ID" value="MPL64106.1"/>
    <property type="molecule type" value="Genomic_DNA"/>
</dbReference>
<proteinExistence type="predicted"/>
<reference evidence="2" key="1">
    <citation type="submission" date="2019-08" db="EMBL/GenBank/DDBJ databases">
        <authorList>
            <person name="Kucharzyk K."/>
            <person name="Murdoch R.W."/>
            <person name="Higgins S."/>
            <person name="Loffler F."/>
        </authorList>
    </citation>
    <scope>NUCLEOTIDE SEQUENCE</scope>
</reference>
<keyword evidence="1" id="KW-0472">Membrane</keyword>
<keyword evidence="1" id="KW-1133">Transmembrane helix</keyword>